<evidence type="ECO:0000256" key="15">
    <source>
        <dbReference type="PIRSR" id="PIRSR604808-3"/>
    </source>
</evidence>
<dbReference type="PANTHER" id="PTHR22748:SF6">
    <property type="entry name" value="DNA-(APURINIC OR APYRIMIDINIC SITE) ENDONUCLEASE"/>
    <property type="match status" value="1"/>
</dbReference>
<comment type="cofactor">
    <cofactor evidence="14">
        <name>Mg(2+)</name>
        <dbReference type="ChEBI" id="CHEBI:18420"/>
    </cofactor>
    <cofactor evidence="14">
        <name>Mn(2+)</name>
        <dbReference type="ChEBI" id="CHEBI:29035"/>
    </cofactor>
    <text evidence="14">Probably binds two magnesium or manganese ions per subunit.</text>
</comment>
<dbReference type="GO" id="GO:0003677">
    <property type="term" value="F:DNA binding"/>
    <property type="evidence" value="ECO:0007669"/>
    <property type="project" value="InterPro"/>
</dbReference>
<dbReference type="InterPro" id="IPR005135">
    <property type="entry name" value="Endo/exonuclease/phosphatase"/>
</dbReference>
<evidence type="ECO:0000256" key="3">
    <source>
        <dbReference type="ARBA" id="ARBA00007092"/>
    </source>
</evidence>
<dbReference type="GO" id="GO:0006284">
    <property type="term" value="P:base-excision repair"/>
    <property type="evidence" value="ECO:0007669"/>
    <property type="project" value="TreeGrafter"/>
</dbReference>
<dbReference type="GO" id="GO:0008311">
    <property type="term" value="F:double-stranded DNA 3'-5' DNA exonuclease activity"/>
    <property type="evidence" value="ECO:0007669"/>
    <property type="project" value="UniProtKB-EC"/>
</dbReference>
<comment type="similarity">
    <text evidence="3">Belongs to the DNA repair enzymes AP/ExoA family.</text>
</comment>
<feature type="active site" description="Proton acceptor" evidence="13">
    <location>
        <position position="266"/>
    </location>
</feature>
<evidence type="ECO:0000256" key="12">
    <source>
        <dbReference type="ARBA" id="ARBA00073459"/>
    </source>
</evidence>
<accession>A0A061CDK8</accession>
<keyword evidence="14" id="KW-0464">Manganese</keyword>
<feature type="site" description="Transition state stabilizer" evidence="15">
    <location>
        <position position="169"/>
    </location>
</feature>
<feature type="site" description="Important for catalytic activity" evidence="15">
    <location>
        <position position="240"/>
    </location>
</feature>
<feature type="binding site" evidence="14">
    <location>
        <position position="167"/>
    </location>
    <ligand>
        <name>Mg(2+)</name>
        <dbReference type="ChEBI" id="CHEBI:18420"/>
        <label>1</label>
    </ligand>
</feature>
<dbReference type="NCBIfam" id="TIGR00633">
    <property type="entry name" value="xth"/>
    <property type="match status" value="1"/>
</dbReference>
<evidence type="ECO:0000256" key="9">
    <source>
        <dbReference type="ARBA" id="ARBA00022839"/>
    </source>
</evidence>
<keyword evidence="8 17" id="KW-0378">Hydrolase</keyword>
<name>A0A061CDK8_LACDL</name>
<feature type="active site" description="Proton donor/acceptor" evidence="13">
    <location>
        <position position="167"/>
    </location>
</feature>
<keyword evidence="9" id="KW-0269">Exonuclease</keyword>
<dbReference type="PROSITE" id="PS51435">
    <property type="entry name" value="AP_NUCLEASE_F1_4"/>
    <property type="match status" value="1"/>
</dbReference>
<gene>
    <name evidence="17" type="primary">xth</name>
    <name evidence="17" type="ORF">DQL93_11280</name>
</gene>
<evidence type="ECO:0000313" key="17">
    <source>
        <dbReference type="EMBL" id="AZA16968.1"/>
    </source>
</evidence>
<proteinExistence type="inferred from homology"/>
<evidence type="ECO:0000256" key="10">
    <source>
        <dbReference type="ARBA" id="ARBA00022842"/>
    </source>
</evidence>
<dbReference type="RefSeq" id="WP_003616308.1">
    <property type="nucleotide sequence ID" value="NZ_CP046131.1"/>
</dbReference>
<reference evidence="17" key="1">
    <citation type="submission" date="2018-07" db="EMBL/GenBank/DDBJ databases">
        <authorList>
            <person name="Somerville V."/>
        </authorList>
    </citation>
    <scope>NUCLEOTIDE SEQUENCE</scope>
    <source>
        <strain evidence="17">NWC_2_2</strain>
    </source>
</reference>
<evidence type="ECO:0000256" key="13">
    <source>
        <dbReference type="PIRSR" id="PIRSR604808-1"/>
    </source>
</evidence>
<dbReference type="InterPro" id="IPR020848">
    <property type="entry name" value="AP_endonuclease_F1_CS"/>
</dbReference>
<dbReference type="GO" id="GO:0003906">
    <property type="term" value="F:DNA-(apurinic or apyrimidinic site) endonuclease activity"/>
    <property type="evidence" value="ECO:0007669"/>
    <property type="project" value="TreeGrafter"/>
</dbReference>
<dbReference type="SUPFAM" id="SSF56219">
    <property type="entry name" value="DNase I-like"/>
    <property type="match status" value="1"/>
</dbReference>
<dbReference type="Gene3D" id="3.60.10.10">
    <property type="entry name" value="Endonuclease/exonuclease/phosphatase"/>
    <property type="match status" value="1"/>
</dbReference>
<evidence type="ECO:0000256" key="2">
    <source>
        <dbReference type="ARBA" id="ARBA00001936"/>
    </source>
</evidence>
<keyword evidence="7 14" id="KW-0479">Metal-binding</keyword>
<dbReference type="CDD" id="cd09087">
    <property type="entry name" value="Ape1-like_AP-endo"/>
    <property type="match status" value="1"/>
</dbReference>
<evidence type="ECO:0000256" key="8">
    <source>
        <dbReference type="ARBA" id="ARBA00022801"/>
    </source>
</evidence>
<evidence type="ECO:0000256" key="11">
    <source>
        <dbReference type="ARBA" id="ARBA00057465"/>
    </source>
</evidence>
<protein>
    <recommendedName>
        <fullName evidence="12">Exodeoxyribonuclease</fullName>
        <ecNumber evidence="4">3.1.11.2</ecNumber>
    </recommendedName>
</protein>
<dbReference type="EMBL" id="CP031023">
    <property type="protein sequence ID" value="AZA16968.1"/>
    <property type="molecule type" value="Genomic_DNA"/>
</dbReference>
<sequence length="275" mass="31196">MRLISWNIDSLNAALTGTSPRAEMTRGVLKNLHDLDPDVLALQETKLPASGPSKKHQAALADLFPEYYFVWRSSMEPARKGYAGTMFLYKKGLDPVVTRPEIGAPEPMDFEGRILTLEFPDFYVTQVYTPNAGNGLVRLGDRQEWDKCYRAYLEELDKKKPVLASGDFNAAYQEIDLKHPENNHHSAGFTDEERAGFGQLLAAGFTDTFRQIHGQVEGVYSWWAQRVRTAKANNSGWRIDYWLVSNRLADQVEKSEMIETGERADHCPILLEIKL</sequence>
<dbReference type="GO" id="GO:0008081">
    <property type="term" value="F:phosphoric diester hydrolase activity"/>
    <property type="evidence" value="ECO:0007669"/>
    <property type="project" value="TreeGrafter"/>
</dbReference>
<dbReference type="EC" id="3.1.11.2" evidence="4"/>
<feature type="binding site" evidence="14">
    <location>
        <position position="169"/>
    </location>
    <ligand>
        <name>Mg(2+)</name>
        <dbReference type="ChEBI" id="CHEBI:18420"/>
        <label>1</label>
    </ligand>
</feature>
<evidence type="ECO:0000256" key="7">
    <source>
        <dbReference type="ARBA" id="ARBA00022723"/>
    </source>
</evidence>
<evidence type="ECO:0000259" key="16">
    <source>
        <dbReference type="Pfam" id="PF03372"/>
    </source>
</evidence>
<evidence type="ECO:0000256" key="14">
    <source>
        <dbReference type="PIRSR" id="PIRSR604808-2"/>
    </source>
</evidence>
<feature type="site" description="Interaction with DNA substrate" evidence="15">
    <location>
        <position position="266"/>
    </location>
</feature>
<evidence type="ECO:0000256" key="1">
    <source>
        <dbReference type="ARBA" id="ARBA00000493"/>
    </source>
</evidence>
<organism evidence="17">
    <name type="scientific">Lactobacillus delbrueckii subsp. lactis</name>
    <dbReference type="NCBI Taxonomy" id="29397"/>
    <lineage>
        <taxon>Bacteria</taxon>
        <taxon>Bacillati</taxon>
        <taxon>Bacillota</taxon>
        <taxon>Bacilli</taxon>
        <taxon>Lactobacillales</taxon>
        <taxon>Lactobacillaceae</taxon>
        <taxon>Lactobacillus</taxon>
    </lineage>
</organism>
<dbReference type="PROSITE" id="PS00726">
    <property type="entry name" value="AP_NUCLEASE_F1_1"/>
    <property type="match status" value="1"/>
</dbReference>
<dbReference type="PROSITE" id="PS00728">
    <property type="entry name" value="AP_NUCLEASE_F1_3"/>
    <property type="match status" value="1"/>
</dbReference>
<dbReference type="PANTHER" id="PTHR22748">
    <property type="entry name" value="AP ENDONUCLEASE"/>
    <property type="match status" value="1"/>
</dbReference>
<keyword evidence="6" id="KW-0540">Nuclease</keyword>
<comment type="cofactor">
    <cofactor evidence="2">
        <name>Mn(2+)</name>
        <dbReference type="ChEBI" id="CHEBI:29035"/>
    </cofactor>
</comment>
<dbReference type="NCBIfam" id="TIGR00195">
    <property type="entry name" value="exoDNase_III"/>
    <property type="match status" value="1"/>
</dbReference>
<feature type="binding site" evidence="14">
    <location>
        <position position="266"/>
    </location>
    <ligand>
        <name>Mg(2+)</name>
        <dbReference type="ChEBI" id="CHEBI:18420"/>
        <label>1</label>
    </ligand>
</feature>
<dbReference type="GO" id="GO:0046872">
    <property type="term" value="F:metal ion binding"/>
    <property type="evidence" value="ECO:0007669"/>
    <property type="project" value="UniProtKB-KW"/>
</dbReference>
<dbReference type="AlphaFoldDB" id="A0A061CDK8"/>
<evidence type="ECO:0000256" key="6">
    <source>
        <dbReference type="ARBA" id="ARBA00022722"/>
    </source>
</evidence>
<feature type="binding site" evidence="14">
    <location>
        <position position="265"/>
    </location>
    <ligand>
        <name>Mg(2+)</name>
        <dbReference type="ChEBI" id="CHEBI:18420"/>
        <label>1</label>
    </ligand>
</feature>
<comment type="catalytic activity">
    <reaction evidence="1">
        <text>Exonucleolytic cleavage in the 3'- to 5'-direction to yield nucleoside 5'-phosphates.</text>
        <dbReference type="EC" id="3.1.11.2"/>
    </reaction>
</comment>
<dbReference type="FunFam" id="3.60.10.10:FF:000054">
    <property type="entry name" value="Exodeoxyribonuclease III"/>
    <property type="match status" value="1"/>
</dbReference>
<evidence type="ECO:0000256" key="5">
    <source>
        <dbReference type="ARBA" id="ARBA00022490"/>
    </source>
</evidence>
<dbReference type="InterPro" id="IPR004808">
    <property type="entry name" value="AP_endonuc_1"/>
</dbReference>
<dbReference type="InterPro" id="IPR020847">
    <property type="entry name" value="AP_endonuclease_F1_BS"/>
</dbReference>
<dbReference type="InterPro" id="IPR036691">
    <property type="entry name" value="Endo/exonu/phosph_ase_sf"/>
</dbReference>
<dbReference type="Pfam" id="PF03372">
    <property type="entry name" value="Exo_endo_phos"/>
    <property type="match status" value="1"/>
</dbReference>
<dbReference type="PROSITE" id="PS00727">
    <property type="entry name" value="AP_NUCLEASE_F1_2"/>
    <property type="match status" value="1"/>
</dbReference>
<feature type="domain" description="Endonuclease/exonuclease/phosphatase" evidence="16">
    <location>
        <begin position="4"/>
        <end position="251"/>
    </location>
</feature>
<feature type="binding site" evidence="14">
    <location>
        <position position="7"/>
    </location>
    <ligand>
        <name>Mg(2+)</name>
        <dbReference type="ChEBI" id="CHEBI:18420"/>
        <label>1</label>
    </ligand>
</feature>
<feature type="binding site" evidence="14">
    <location>
        <position position="44"/>
    </location>
    <ligand>
        <name>Mg(2+)</name>
        <dbReference type="ChEBI" id="CHEBI:18420"/>
        <label>1</label>
    </ligand>
</feature>
<keyword evidence="5" id="KW-0963">Cytoplasm</keyword>
<comment type="function">
    <text evidence="11">In addition to 3'- to 5'-exonuclease and 3'-phosphatase activities, ExoA was shown to make single-strand breaks at apurinic sites in DNA.</text>
</comment>
<evidence type="ECO:0000256" key="4">
    <source>
        <dbReference type="ARBA" id="ARBA00012115"/>
    </source>
</evidence>
<feature type="active site" evidence="13">
    <location>
        <position position="128"/>
    </location>
</feature>
<keyword evidence="10 14" id="KW-0460">Magnesium</keyword>